<dbReference type="RefSeq" id="WP_112869233.1">
    <property type="nucleotide sequence ID" value="NZ_CP021781.1"/>
</dbReference>
<dbReference type="SUPFAM" id="SSF54523">
    <property type="entry name" value="Pili subunits"/>
    <property type="match status" value="1"/>
</dbReference>
<keyword evidence="3 6" id="KW-0812">Transmembrane</keyword>
<keyword evidence="10" id="KW-1185">Reference proteome</keyword>
<feature type="transmembrane region" description="Helical" evidence="6">
    <location>
        <begin position="12"/>
        <end position="30"/>
    </location>
</feature>
<evidence type="ECO:0000256" key="6">
    <source>
        <dbReference type="SAM" id="Phobius"/>
    </source>
</evidence>
<protein>
    <submittedName>
        <fullName evidence="8">Prepilin-type N-terminal cleavage/methylation domain-containing protein</fullName>
    </submittedName>
    <submittedName>
        <fullName evidence="7">Type IV pili fiber building block protein</fullName>
    </submittedName>
</protein>
<dbReference type="Proteomes" id="UP000681131">
    <property type="component" value="Chromosome"/>
</dbReference>
<dbReference type="EMBL" id="CP021781">
    <property type="protein sequence ID" value="AXA33058.1"/>
    <property type="molecule type" value="Genomic_DNA"/>
</dbReference>
<dbReference type="InterPro" id="IPR012902">
    <property type="entry name" value="N_methyl_site"/>
</dbReference>
<name>A0A2Z4XWR9_9GAMM</name>
<organism evidence="7 9">
    <name type="scientific">Francisella adeliensis</name>
    <dbReference type="NCBI Taxonomy" id="2007306"/>
    <lineage>
        <taxon>Bacteria</taxon>
        <taxon>Pseudomonadati</taxon>
        <taxon>Pseudomonadota</taxon>
        <taxon>Gammaproteobacteria</taxon>
        <taxon>Thiotrichales</taxon>
        <taxon>Francisellaceae</taxon>
        <taxon>Francisella</taxon>
    </lineage>
</organism>
<accession>A0A2Z4XWR9</accession>
<proteinExistence type="predicted"/>
<evidence type="ECO:0000313" key="8">
    <source>
        <dbReference type="EMBL" id="QIW11285.1"/>
    </source>
</evidence>
<comment type="subcellular location">
    <subcellularLocation>
        <location evidence="1">Membrane</location>
        <topology evidence="1">Single-pass membrane protein</topology>
    </subcellularLocation>
</comment>
<dbReference type="PANTHER" id="PTHR30093">
    <property type="entry name" value="GENERAL SECRETION PATHWAY PROTEIN G"/>
    <property type="match status" value="1"/>
</dbReference>
<evidence type="ECO:0000256" key="3">
    <source>
        <dbReference type="ARBA" id="ARBA00022692"/>
    </source>
</evidence>
<dbReference type="Gene3D" id="3.30.700.10">
    <property type="entry name" value="Glycoprotein, Type 4 Pilin"/>
    <property type="match status" value="1"/>
</dbReference>
<dbReference type="OrthoDB" id="5604641at2"/>
<dbReference type="InterPro" id="IPR031982">
    <property type="entry name" value="PilE-like"/>
</dbReference>
<dbReference type="GO" id="GO:0043683">
    <property type="term" value="P:type IV pilus assembly"/>
    <property type="evidence" value="ECO:0007669"/>
    <property type="project" value="InterPro"/>
</dbReference>
<dbReference type="InterPro" id="IPR045584">
    <property type="entry name" value="Pilin-like"/>
</dbReference>
<dbReference type="GO" id="GO:0015627">
    <property type="term" value="C:type II protein secretion system complex"/>
    <property type="evidence" value="ECO:0007669"/>
    <property type="project" value="InterPro"/>
</dbReference>
<keyword evidence="5 6" id="KW-0472">Membrane</keyword>
<evidence type="ECO:0000313" key="9">
    <source>
        <dbReference type="Proteomes" id="UP000251120"/>
    </source>
</evidence>
<evidence type="ECO:0000313" key="7">
    <source>
        <dbReference type="EMBL" id="AXA33058.1"/>
    </source>
</evidence>
<dbReference type="PRINTS" id="PR00813">
    <property type="entry name" value="BCTERIALGSPG"/>
</dbReference>
<dbReference type="AlphaFoldDB" id="A0A2Z4XWR9"/>
<dbReference type="PROSITE" id="PS00409">
    <property type="entry name" value="PROKAR_NTER_METHYL"/>
    <property type="match status" value="1"/>
</dbReference>
<keyword evidence="4 6" id="KW-1133">Transmembrane helix</keyword>
<dbReference type="GO" id="GO:0015628">
    <property type="term" value="P:protein secretion by the type II secretion system"/>
    <property type="evidence" value="ECO:0007669"/>
    <property type="project" value="InterPro"/>
</dbReference>
<reference evidence="8 10" key="2">
    <citation type="submission" date="2019-08" db="EMBL/GenBank/DDBJ databases">
        <title>Complete genome sequences of Francisella adeliensis (FSC1325 and FSC1326).</title>
        <authorList>
            <person name="Ohrman C."/>
            <person name="Uneklint I."/>
            <person name="Vallesi A."/>
            <person name="Karlsson L."/>
            <person name="Sjodin A."/>
        </authorList>
    </citation>
    <scope>NUCLEOTIDE SEQUENCE [LARGE SCALE GENOMIC DNA]</scope>
    <source>
        <strain evidence="8 10">FSC1325</strain>
    </source>
</reference>
<evidence type="ECO:0000256" key="4">
    <source>
        <dbReference type="ARBA" id="ARBA00022989"/>
    </source>
</evidence>
<sequence length="143" mass="15258">MQNKKGFSLVELMVVIAIIAILASVGIPMYNNYTLRSHRSEAQAELLSAANAADSFEIRNGEFPSGSDITSFWRSATTQNGFYTLSYCGGGDAACPNIDYEITATAIGSQAADTVCSEMRLEVHGAVTNKTPNSGSSMCWSRG</sequence>
<dbReference type="EMBL" id="CP043424">
    <property type="protein sequence ID" value="QIW11285.1"/>
    <property type="molecule type" value="Genomic_DNA"/>
</dbReference>
<dbReference type="Proteomes" id="UP000251120">
    <property type="component" value="Chromosome"/>
</dbReference>
<dbReference type="KEGG" id="fad:CDH04_00885"/>
<evidence type="ECO:0000313" key="10">
    <source>
        <dbReference type="Proteomes" id="UP000681131"/>
    </source>
</evidence>
<dbReference type="Pfam" id="PF16732">
    <property type="entry name" value="ComP_DUS"/>
    <property type="match status" value="1"/>
</dbReference>
<dbReference type="NCBIfam" id="TIGR02532">
    <property type="entry name" value="IV_pilin_GFxxxE"/>
    <property type="match status" value="1"/>
</dbReference>
<evidence type="ECO:0000256" key="5">
    <source>
        <dbReference type="ARBA" id="ARBA00023136"/>
    </source>
</evidence>
<keyword evidence="2" id="KW-0488">Methylation</keyword>
<evidence type="ECO:0000256" key="2">
    <source>
        <dbReference type="ARBA" id="ARBA00022481"/>
    </source>
</evidence>
<reference evidence="7 9" key="1">
    <citation type="submission" date="2017-06" db="EMBL/GenBank/DDBJ databases">
        <title>Complete genome of Francisella adeliensis.</title>
        <authorList>
            <person name="Vallesi A."/>
            <person name="Sjodin A."/>
        </authorList>
    </citation>
    <scope>NUCLEOTIDE SEQUENCE [LARGE SCALE GENOMIC DNA]</scope>
    <source>
        <strain evidence="7 9">FDC440</strain>
    </source>
</reference>
<dbReference type="GO" id="GO:0016020">
    <property type="term" value="C:membrane"/>
    <property type="evidence" value="ECO:0007669"/>
    <property type="project" value="UniProtKB-SubCell"/>
</dbReference>
<evidence type="ECO:0000256" key="1">
    <source>
        <dbReference type="ARBA" id="ARBA00004167"/>
    </source>
</evidence>
<dbReference type="PANTHER" id="PTHR30093:SF44">
    <property type="entry name" value="TYPE II SECRETION SYSTEM CORE PROTEIN G"/>
    <property type="match status" value="1"/>
</dbReference>
<gene>
    <name evidence="7" type="ORF">CDH04_00885</name>
    <name evidence="8" type="ORF">FZC43_00885</name>
</gene>
<dbReference type="InterPro" id="IPR000983">
    <property type="entry name" value="Bac_GSPG_pilin"/>
</dbReference>
<dbReference type="Pfam" id="PF07963">
    <property type="entry name" value="N_methyl"/>
    <property type="match status" value="1"/>
</dbReference>